<keyword evidence="3" id="KW-1133">Transmembrane helix</keyword>
<evidence type="ECO:0000256" key="3">
    <source>
        <dbReference type="ARBA" id="ARBA00022989"/>
    </source>
</evidence>
<evidence type="ECO:0000256" key="1">
    <source>
        <dbReference type="ARBA" id="ARBA00004141"/>
    </source>
</evidence>
<dbReference type="AlphaFoldDB" id="A0A0S7EE82"/>
<sequence>MKNSKITFWVSTSLFSLFMLFSAYNYVATEEMKEAFVYLGFPDYFRVELAIAKALGAIVILLPFLSSTIRGFAYAGFTINIISAAIAHLGMGEPITSLGFIFIAGVLLALSYWSSLTLNQR</sequence>
<dbReference type="Pfam" id="PF13564">
    <property type="entry name" value="DoxX_2"/>
    <property type="match status" value="1"/>
</dbReference>
<dbReference type="GO" id="GO:0016020">
    <property type="term" value="C:membrane"/>
    <property type="evidence" value="ECO:0007669"/>
    <property type="project" value="UniProtKB-SubCell"/>
</dbReference>
<gene>
    <name evidence="5" type="ORF">AS202_12790</name>
</gene>
<dbReference type="eggNOG" id="ENOG5032Z45">
    <property type="taxonomic scope" value="Bacteria"/>
</dbReference>
<reference evidence="5 6" key="1">
    <citation type="journal article" date="2016" name="J. Zhejiang Univ. Sci. B">
        <title>Antibiotic resistance mechanisms of Myroides sp.</title>
        <authorList>
            <person name="Hu S."/>
            <person name="Yuan S."/>
            <person name="Qu H."/>
            <person name="Jiang T."/>
            <person name="Zhou Y."/>
            <person name="Wang M."/>
            <person name="Ming D."/>
        </authorList>
    </citation>
    <scope>NUCLEOTIDE SEQUENCE [LARGE SCALE GENOMIC DNA]</scope>
    <source>
        <strain evidence="5 6">PR63039</strain>
    </source>
</reference>
<dbReference type="KEGG" id="mod:AS202_12790"/>
<keyword evidence="2" id="KW-0812">Transmembrane</keyword>
<organism evidence="5 6">
    <name type="scientific">Myroides odoratimimus</name>
    <dbReference type="NCBI Taxonomy" id="76832"/>
    <lineage>
        <taxon>Bacteria</taxon>
        <taxon>Pseudomonadati</taxon>
        <taxon>Bacteroidota</taxon>
        <taxon>Flavobacteriia</taxon>
        <taxon>Flavobacteriales</taxon>
        <taxon>Flavobacteriaceae</taxon>
        <taxon>Myroides</taxon>
    </lineage>
</organism>
<protein>
    <submittedName>
        <fullName evidence="5">DoxX-like family protein</fullName>
    </submittedName>
</protein>
<keyword evidence="4" id="KW-0472">Membrane</keyword>
<proteinExistence type="predicted"/>
<accession>A0A0S7EE82</accession>
<name>A0A0S7EE82_9FLAO</name>
<dbReference type="EMBL" id="CP013690">
    <property type="protein sequence ID" value="ALU26973.1"/>
    <property type="molecule type" value="Genomic_DNA"/>
</dbReference>
<dbReference type="Proteomes" id="UP000069030">
    <property type="component" value="Chromosome"/>
</dbReference>
<comment type="subcellular location">
    <subcellularLocation>
        <location evidence="1">Membrane</location>
        <topology evidence="1">Multi-pass membrane protein</topology>
    </subcellularLocation>
</comment>
<evidence type="ECO:0000256" key="4">
    <source>
        <dbReference type="ARBA" id="ARBA00023136"/>
    </source>
</evidence>
<dbReference type="RefSeq" id="WP_006259183.1">
    <property type="nucleotide sequence ID" value="NZ_BCMQ01000008.1"/>
</dbReference>
<evidence type="ECO:0000313" key="5">
    <source>
        <dbReference type="EMBL" id="ALU26973.1"/>
    </source>
</evidence>
<evidence type="ECO:0000256" key="2">
    <source>
        <dbReference type="ARBA" id="ARBA00022692"/>
    </source>
</evidence>
<evidence type="ECO:0000313" key="6">
    <source>
        <dbReference type="Proteomes" id="UP000069030"/>
    </source>
</evidence>
<dbReference type="InterPro" id="IPR032808">
    <property type="entry name" value="DoxX"/>
</dbReference>